<feature type="non-terminal residue" evidence="1">
    <location>
        <position position="1"/>
    </location>
</feature>
<evidence type="ECO:0000313" key="1">
    <source>
        <dbReference type="EMBL" id="GAI88754.1"/>
    </source>
</evidence>
<accession>X1U8V1</accession>
<reference evidence="1" key="1">
    <citation type="journal article" date="2014" name="Front. Microbiol.">
        <title>High frequency of phylogenetically diverse reductive dehalogenase-homologous genes in deep subseafloor sedimentary metagenomes.</title>
        <authorList>
            <person name="Kawai M."/>
            <person name="Futagami T."/>
            <person name="Toyoda A."/>
            <person name="Takaki Y."/>
            <person name="Nishi S."/>
            <person name="Hori S."/>
            <person name="Arai W."/>
            <person name="Tsubouchi T."/>
            <person name="Morono Y."/>
            <person name="Uchiyama I."/>
            <person name="Ito T."/>
            <person name="Fujiyama A."/>
            <person name="Inagaki F."/>
            <person name="Takami H."/>
        </authorList>
    </citation>
    <scope>NUCLEOTIDE SEQUENCE</scope>
    <source>
        <strain evidence="1">Expedition CK06-06</strain>
    </source>
</reference>
<proteinExistence type="predicted"/>
<organism evidence="1">
    <name type="scientific">marine sediment metagenome</name>
    <dbReference type="NCBI Taxonomy" id="412755"/>
    <lineage>
        <taxon>unclassified sequences</taxon>
        <taxon>metagenomes</taxon>
        <taxon>ecological metagenomes</taxon>
    </lineage>
</organism>
<comment type="caution">
    <text evidence="1">The sequence shown here is derived from an EMBL/GenBank/DDBJ whole genome shotgun (WGS) entry which is preliminary data.</text>
</comment>
<gene>
    <name evidence="1" type="ORF">S12H4_36018</name>
</gene>
<protein>
    <submittedName>
        <fullName evidence="1">Uncharacterized protein</fullName>
    </submittedName>
</protein>
<dbReference type="AlphaFoldDB" id="X1U8V1"/>
<dbReference type="EMBL" id="BARW01021439">
    <property type="protein sequence ID" value="GAI88754.1"/>
    <property type="molecule type" value="Genomic_DNA"/>
</dbReference>
<sequence length="76" mass="8777">ERGKPVWTKDIRERGEVFVNPGKCYRCGTSYNAGLKKCLWCQTMYGDDDMRFKGGLGIYDGPEPWGPWTTVYYAEQ</sequence>
<name>X1U8V1_9ZZZZ</name>